<keyword evidence="8" id="KW-1185">Reference proteome</keyword>
<feature type="transmembrane region" description="Helical" evidence="6">
    <location>
        <begin position="12"/>
        <end position="34"/>
    </location>
</feature>
<dbReference type="PANTHER" id="PTHR23112">
    <property type="entry name" value="G PROTEIN-COUPLED RECEPTOR 157-RELATED"/>
    <property type="match status" value="1"/>
</dbReference>
<dbReference type="PANTHER" id="PTHR23112:SF37">
    <property type="entry name" value="G PROTEIN-COUPLED RECEPTOR GPR1"/>
    <property type="match status" value="1"/>
</dbReference>
<keyword evidence="3 6" id="KW-1133">Transmembrane helix</keyword>
<evidence type="ECO:0000256" key="2">
    <source>
        <dbReference type="ARBA" id="ARBA00022692"/>
    </source>
</evidence>
<proteinExistence type="predicted"/>
<feature type="compositionally biased region" description="Basic and acidic residues" evidence="5">
    <location>
        <begin position="364"/>
        <end position="380"/>
    </location>
</feature>
<sequence>MWYLPYESHGITATIVASFVSFISVTSLFSLLAWAAITGRGPTERPFLKTHIGAYFLSLMTADLSQSIGGIMNIRWIDARHVSVGRFCTAQAAIKQFSNVGAALWSIIIAIHTFRLLFFNSHTSDVTCFVTLVVIWGGIITIVAVGPTVIQTASKGEYFGITGYWCWITREYSVERLCLEYLFMFVSAGISLIVYTLVFFRLRGNLIAEGYRIKVLSVNSSRAWNLEAGRAVMESNTMSVAWQLMWYPVSYTFTILPITVSRWVEFSGTTVPFEVKMFASVVFMLSGFVNTLLFIATRRVIPPIKLRRKSTSGTSNVHPGISIKISVHATRTQQISSANGDPSYVIALPSPKFSHIEDQAYELDDRSRLPSVPEKAESRLSGESTGISVATGKDGYDLEDGLCRDAIPR</sequence>
<organism evidence="7 8">
    <name type="scientific">Thanatephorus cucumeris (strain AG1-IB / isolate 7/3/14)</name>
    <name type="common">Lettuce bottom rot fungus</name>
    <name type="synonym">Rhizoctonia solani</name>
    <dbReference type="NCBI Taxonomy" id="1108050"/>
    <lineage>
        <taxon>Eukaryota</taxon>
        <taxon>Fungi</taxon>
        <taxon>Dikarya</taxon>
        <taxon>Basidiomycota</taxon>
        <taxon>Agaricomycotina</taxon>
        <taxon>Agaricomycetes</taxon>
        <taxon>Cantharellales</taxon>
        <taxon>Ceratobasidiaceae</taxon>
        <taxon>Rhizoctonia</taxon>
        <taxon>Rhizoctonia solani AG-1</taxon>
    </lineage>
</organism>
<evidence type="ECO:0000256" key="5">
    <source>
        <dbReference type="SAM" id="MobiDB-lite"/>
    </source>
</evidence>
<dbReference type="Proteomes" id="UP000059188">
    <property type="component" value="Unassembled WGS sequence"/>
</dbReference>
<evidence type="ECO:0000256" key="4">
    <source>
        <dbReference type="ARBA" id="ARBA00023136"/>
    </source>
</evidence>
<dbReference type="STRING" id="1108050.A0A0B7FVH1"/>
<dbReference type="OrthoDB" id="100006at2759"/>
<accession>A0A0B7FVH1</accession>
<dbReference type="GO" id="GO:0005886">
    <property type="term" value="C:plasma membrane"/>
    <property type="evidence" value="ECO:0007669"/>
    <property type="project" value="TreeGrafter"/>
</dbReference>
<feature type="transmembrane region" description="Helical" evidence="6">
    <location>
        <begin position="240"/>
        <end position="258"/>
    </location>
</feature>
<protein>
    <submittedName>
        <fullName evidence="7">Uncharacterized protein</fullName>
    </submittedName>
</protein>
<keyword evidence="4 6" id="KW-0472">Membrane</keyword>
<dbReference type="EMBL" id="LN679104">
    <property type="protein sequence ID" value="CEL60884.1"/>
    <property type="molecule type" value="Genomic_DNA"/>
</dbReference>
<feature type="transmembrane region" description="Helical" evidence="6">
    <location>
        <begin position="129"/>
        <end position="150"/>
    </location>
</feature>
<feature type="transmembrane region" description="Helical" evidence="6">
    <location>
        <begin position="278"/>
        <end position="301"/>
    </location>
</feature>
<dbReference type="GO" id="GO:0004930">
    <property type="term" value="F:G protein-coupled receptor activity"/>
    <property type="evidence" value="ECO:0007669"/>
    <property type="project" value="TreeGrafter"/>
</dbReference>
<keyword evidence="2 6" id="KW-0812">Transmembrane</keyword>
<dbReference type="Gene3D" id="1.20.1070.10">
    <property type="entry name" value="Rhodopsin 7-helix transmembrane proteins"/>
    <property type="match status" value="1"/>
</dbReference>
<name>A0A0B7FVH1_THACB</name>
<evidence type="ECO:0000256" key="6">
    <source>
        <dbReference type="SAM" id="Phobius"/>
    </source>
</evidence>
<evidence type="ECO:0000256" key="3">
    <source>
        <dbReference type="ARBA" id="ARBA00022989"/>
    </source>
</evidence>
<dbReference type="GO" id="GO:0007189">
    <property type="term" value="P:adenylate cyclase-activating G protein-coupled receptor signaling pathway"/>
    <property type="evidence" value="ECO:0007669"/>
    <property type="project" value="TreeGrafter"/>
</dbReference>
<dbReference type="AlphaFoldDB" id="A0A0B7FVH1"/>
<feature type="transmembrane region" description="Helical" evidence="6">
    <location>
        <begin position="97"/>
        <end position="117"/>
    </location>
</feature>
<gene>
    <name evidence="7" type="ORF">RSOLAG1IB_04123</name>
</gene>
<evidence type="ECO:0000313" key="8">
    <source>
        <dbReference type="Proteomes" id="UP000059188"/>
    </source>
</evidence>
<evidence type="ECO:0000256" key="1">
    <source>
        <dbReference type="ARBA" id="ARBA00004141"/>
    </source>
</evidence>
<reference evidence="7 8" key="1">
    <citation type="submission" date="2014-11" db="EMBL/GenBank/DDBJ databases">
        <authorList>
            <person name="Wibberg Daniel"/>
        </authorList>
    </citation>
    <scope>NUCLEOTIDE SEQUENCE [LARGE SCALE GENOMIC DNA]</scope>
    <source>
        <strain evidence="7">Rhizoctonia solani AG1-IB 7/3/14</strain>
    </source>
</reference>
<feature type="region of interest" description="Disordered" evidence="5">
    <location>
        <begin position="364"/>
        <end position="392"/>
    </location>
</feature>
<comment type="subcellular location">
    <subcellularLocation>
        <location evidence="1">Membrane</location>
        <topology evidence="1">Multi-pass membrane protein</topology>
    </subcellularLocation>
</comment>
<evidence type="ECO:0000313" key="7">
    <source>
        <dbReference type="EMBL" id="CEL60884.1"/>
    </source>
</evidence>
<feature type="transmembrane region" description="Helical" evidence="6">
    <location>
        <begin position="181"/>
        <end position="202"/>
    </location>
</feature>